<keyword evidence="6" id="KW-0675">Receptor</keyword>
<dbReference type="InterPro" id="IPR032675">
    <property type="entry name" value="LRR_dom_sf"/>
</dbReference>
<keyword evidence="3" id="KW-0732">Signal</keyword>
<dbReference type="SUPFAM" id="SSF52058">
    <property type="entry name" value="L domain-like"/>
    <property type="match status" value="1"/>
</dbReference>
<evidence type="ECO:0000313" key="8">
    <source>
        <dbReference type="EMBL" id="PON80749.1"/>
    </source>
</evidence>
<dbReference type="GO" id="GO:0016020">
    <property type="term" value="C:membrane"/>
    <property type="evidence" value="ECO:0007669"/>
    <property type="project" value="UniProtKB-SubCell"/>
</dbReference>
<evidence type="ECO:0000313" key="9">
    <source>
        <dbReference type="Proteomes" id="UP000237105"/>
    </source>
</evidence>
<dbReference type="OrthoDB" id="1111677at2759"/>
<keyword evidence="2" id="KW-0812">Transmembrane</keyword>
<accession>A0A2P5E5E3</accession>
<gene>
    <name evidence="8" type="ORF">PanWU01x14_003050</name>
</gene>
<comment type="caution">
    <text evidence="8">The sequence shown here is derived from an EMBL/GenBank/DDBJ whole genome shotgun (WGS) entry which is preliminary data.</text>
</comment>
<protein>
    <submittedName>
        <fullName evidence="8">LRR domain containing protein</fullName>
    </submittedName>
</protein>
<dbReference type="Gene3D" id="3.80.10.10">
    <property type="entry name" value="Ribonuclease Inhibitor"/>
    <property type="match status" value="3"/>
</dbReference>
<evidence type="ECO:0000256" key="1">
    <source>
        <dbReference type="ARBA" id="ARBA00004479"/>
    </source>
</evidence>
<keyword evidence="4" id="KW-1133">Transmembrane helix</keyword>
<dbReference type="AlphaFoldDB" id="A0A2P5E5E3"/>
<evidence type="ECO:0000256" key="4">
    <source>
        <dbReference type="ARBA" id="ARBA00022989"/>
    </source>
</evidence>
<evidence type="ECO:0000256" key="6">
    <source>
        <dbReference type="ARBA" id="ARBA00023170"/>
    </source>
</evidence>
<reference evidence="9" key="1">
    <citation type="submission" date="2016-06" db="EMBL/GenBank/DDBJ databases">
        <title>Parallel loss of symbiosis genes in relatives of nitrogen-fixing non-legume Parasponia.</title>
        <authorList>
            <person name="Van Velzen R."/>
            <person name="Holmer R."/>
            <person name="Bu F."/>
            <person name="Rutten L."/>
            <person name="Van Zeijl A."/>
            <person name="Liu W."/>
            <person name="Santuari L."/>
            <person name="Cao Q."/>
            <person name="Sharma T."/>
            <person name="Shen D."/>
            <person name="Roswanjaya Y."/>
            <person name="Wardhani T."/>
            <person name="Kalhor M.S."/>
            <person name="Jansen J."/>
            <person name="Van den Hoogen J."/>
            <person name="Gungor B."/>
            <person name="Hartog M."/>
            <person name="Hontelez J."/>
            <person name="Verver J."/>
            <person name="Yang W.-C."/>
            <person name="Schijlen E."/>
            <person name="Repin R."/>
            <person name="Schilthuizen M."/>
            <person name="Schranz E."/>
            <person name="Heidstra R."/>
            <person name="Miyata K."/>
            <person name="Fedorova E."/>
            <person name="Kohlen W."/>
            <person name="Bisseling T."/>
            <person name="Smit S."/>
            <person name="Geurts R."/>
        </authorList>
    </citation>
    <scope>NUCLEOTIDE SEQUENCE [LARGE SCALE GENOMIC DNA]</scope>
    <source>
        <strain evidence="9">cv. WU1-14</strain>
    </source>
</reference>
<keyword evidence="7" id="KW-0325">Glycoprotein</keyword>
<keyword evidence="5" id="KW-0472">Membrane</keyword>
<organism evidence="8 9">
    <name type="scientific">Parasponia andersonii</name>
    <name type="common">Sponia andersonii</name>
    <dbReference type="NCBI Taxonomy" id="3476"/>
    <lineage>
        <taxon>Eukaryota</taxon>
        <taxon>Viridiplantae</taxon>
        <taxon>Streptophyta</taxon>
        <taxon>Embryophyta</taxon>
        <taxon>Tracheophyta</taxon>
        <taxon>Spermatophyta</taxon>
        <taxon>Magnoliopsida</taxon>
        <taxon>eudicotyledons</taxon>
        <taxon>Gunneridae</taxon>
        <taxon>Pentapetalae</taxon>
        <taxon>rosids</taxon>
        <taxon>fabids</taxon>
        <taxon>Rosales</taxon>
        <taxon>Cannabaceae</taxon>
        <taxon>Parasponia</taxon>
    </lineage>
</organism>
<dbReference type="Proteomes" id="UP000237105">
    <property type="component" value="Unassembled WGS sequence"/>
</dbReference>
<sequence length="393" mass="43686">MLRVTLHLIRKLNHGTIAAHGMVSSATMTPDICLYGTINSNSSLFRLSHLRSLSIAANDFNHSQIPSRLANLSRLARFPSEFSRLSALVYLNLSLAYVNSTVPRFLTNLSSLVALDLQFCSLYGEFPNSIFQLPNLEYLHLTRNDSLFGSLPDFNFGSRRLKSSSLGYIGFCGTIPSSIGNLNSLKNLQLQACGFAGLLPSSLSKLKMLTYLELSANNFRGPIPSLQGPVPNYLSRLTNLQLRHNELSGTLAIDMFLDLKYLSEVQLSGNKLSVLTETSNTNATVSKFEALHLGSCNLSTFPNFLRYQEKIRIIVLWGNQIYGNIPKWLLNTSVESLVKLKLSDNLLTGFDKSPPVILPWVRLSLLDLSKNMLKRSIPISQPSIYQYDVSTTS</sequence>
<proteinExistence type="predicted"/>
<evidence type="ECO:0000256" key="7">
    <source>
        <dbReference type="ARBA" id="ARBA00023180"/>
    </source>
</evidence>
<evidence type="ECO:0000256" key="3">
    <source>
        <dbReference type="ARBA" id="ARBA00022729"/>
    </source>
</evidence>
<dbReference type="InterPro" id="IPR046956">
    <property type="entry name" value="RLP23-like"/>
</dbReference>
<dbReference type="STRING" id="3476.A0A2P5E5E3"/>
<dbReference type="PANTHER" id="PTHR48061:SF12">
    <property type="entry name" value="DISEASE RESISTANCE LIKE PROTEIN"/>
    <property type="match status" value="1"/>
</dbReference>
<dbReference type="PANTHER" id="PTHR48061">
    <property type="entry name" value="LEUCINE-RICH REPEAT RECEPTOR PROTEIN KINASE EMS1-LIKE-RELATED"/>
    <property type="match status" value="1"/>
</dbReference>
<keyword evidence="9" id="KW-1185">Reference proteome</keyword>
<dbReference type="EMBL" id="JXTB01000001">
    <property type="protein sequence ID" value="PON80749.1"/>
    <property type="molecule type" value="Genomic_DNA"/>
</dbReference>
<comment type="subcellular location">
    <subcellularLocation>
        <location evidence="1">Membrane</location>
        <topology evidence="1">Single-pass type I membrane protein</topology>
    </subcellularLocation>
</comment>
<evidence type="ECO:0000256" key="5">
    <source>
        <dbReference type="ARBA" id="ARBA00023136"/>
    </source>
</evidence>
<name>A0A2P5E5E3_PARAD</name>
<evidence type="ECO:0000256" key="2">
    <source>
        <dbReference type="ARBA" id="ARBA00022692"/>
    </source>
</evidence>